<comment type="caution">
    <text evidence="1">The sequence shown here is derived from an EMBL/GenBank/DDBJ whole genome shotgun (WGS) entry which is preliminary data.</text>
</comment>
<keyword evidence="2" id="KW-1185">Reference proteome</keyword>
<proteinExistence type="predicted"/>
<protein>
    <submittedName>
        <fullName evidence="1">Protein INAPERTURATE POLLEN1</fullName>
    </submittedName>
</protein>
<accession>A0ACB8J6L8</accession>
<gene>
    <name evidence="1" type="ORF">KPL71_020290</name>
</gene>
<organism evidence="1 2">
    <name type="scientific">Citrus sinensis</name>
    <name type="common">Sweet orange</name>
    <name type="synonym">Citrus aurantium var. sinensis</name>
    <dbReference type="NCBI Taxonomy" id="2711"/>
    <lineage>
        <taxon>Eukaryota</taxon>
        <taxon>Viridiplantae</taxon>
        <taxon>Streptophyta</taxon>
        <taxon>Embryophyta</taxon>
        <taxon>Tracheophyta</taxon>
        <taxon>Spermatophyta</taxon>
        <taxon>Magnoliopsida</taxon>
        <taxon>eudicotyledons</taxon>
        <taxon>Gunneridae</taxon>
        <taxon>Pentapetalae</taxon>
        <taxon>rosids</taxon>
        <taxon>malvids</taxon>
        <taxon>Sapindales</taxon>
        <taxon>Rutaceae</taxon>
        <taxon>Aurantioideae</taxon>
        <taxon>Citrus</taxon>
    </lineage>
</organism>
<reference evidence="2" key="1">
    <citation type="journal article" date="2023" name="Hortic. Res.">
        <title>A chromosome-level phased genome enabling allele-level studies in sweet orange: a case study on citrus Huanglongbing tolerance.</title>
        <authorList>
            <person name="Wu B."/>
            <person name="Yu Q."/>
            <person name="Deng Z."/>
            <person name="Duan Y."/>
            <person name="Luo F."/>
            <person name="Gmitter F. Jr."/>
        </authorList>
    </citation>
    <scope>NUCLEOTIDE SEQUENCE [LARGE SCALE GENOMIC DNA]</scope>
    <source>
        <strain evidence="2">cv. Valencia</strain>
    </source>
</reference>
<evidence type="ECO:0000313" key="1">
    <source>
        <dbReference type="EMBL" id="KAH9713258.1"/>
    </source>
</evidence>
<dbReference type="Proteomes" id="UP000829398">
    <property type="component" value="Chromosome 7"/>
</dbReference>
<evidence type="ECO:0000313" key="2">
    <source>
        <dbReference type="Proteomes" id="UP000829398"/>
    </source>
</evidence>
<dbReference type="EMBL" id="CM039176">
    <property type="protein sequence ID" value="KAH9713258.1"/>
    <property type="molecule type" value="Genomic_DNA"/>
</dbReference>
<name>A0ACB8J6L8_CITSI</name>
<sequence length="232" mass="26662">MRWDGICSIEQSLLHILPASYKKTQTKTKGQGSYKQSSVCYKAVISKSLSLSSSQTPLYSHVNLLDHFLSYYDTLDNVATHENLIKLLFLSWCNSLEISFLFLGDLHPYVFTNFVRSFFDEESKEKEEKEDDDDESFDNRPWQIEQIEGGLRLMVPALIGKVKKSDEELKGVIEEAMKKEMDDMVSVFVDANRLRKMFIQAALFLEGLAQFLVGLNDRKVFGEFNQCKVLIS</sequence>